<evidence type="ECO:0000256" key="6">
    <source>
        <dbReference type="ARBA" id="ARBA00023136"/>
    </source>
</evidence>
<dbReference type="PIRSF" id="PIRSF006060">
    <property type="entry name" value="AA_transporter"/>
    <property type="match status" value="1"/>
</dbReference>
<feature type="transmembrane region" description="Helical" evidence="7">
    <location>
        <begin position="443"/>
        <end position="462"/>
    </location>
</feature>
<reference evidence="8" key="2">
    <citation type="submission" date="2021-04" db="EMBL/GenBank/DDBJ databases">
        <authorList>
            <person name="Gilroy R."/>
        </authorList>
    </citation>
    <scope>NUCLEOTIDE SEQUENCE</scope>
    <source>
        <strain evidence="8">CHK160-9182</strain>
    </source>
</reference>
<dbReference type="GO" id="GO:0022857">
    <property type="term" value="F:transmembrane transporter activity"/>
    <property type="evidence" value="ECO:0007669"/>
    <property type="project" value="InterPro"/>
</dbReference>
<organism evidence="8 9">
    <name type="scientific">Candidatus Ignatzschineria merdigallinarum</name>
    <dbReference type="NCBI Taxonomy" id="2838621"/>
    <lineage>
        <taxon>Bacteria</taxon>
        <taxon>Pseudomonadati</taxon>
        <taxon>Pseudomonadota</taxon>
        <taxon>Gammaproteobacteria</taxon>
        <taxon>Cardiobacteriales</taxon>
        <taxon>Ignatzschineriaceae</taxon>
        <taxon>Ignatzschineria</taxon>
    </lineage>
</organism>
<feature type="transmembrane region" description="Helical" evidence="7">
    <location>
        <begin position="365"/>
        <end position="388"/>
    </location>
</feature>
<feature type="transmembrane region" description="Helical" evidence="7">
    <location>
        <begin position="151"/>
        <end position="173"/>
    </location>
</feature>
<evidence type="ECO:0000256" key="1">
    <source>
        <dbReference type="ARBA" id="ARBA00004651"/>
    </source>
</evidence>
<keyword evidence="2" id="KW-0813">Transport</keyword>
<keyword evidence="6 7" id="KW-0472">Membrane</keyword>
<dbReference type="GO" id="GO:0005886">
    <property type="term" value="C:plasma membrane"/>
    <property type="evidence" value="ECO:0007669"/>
    <property type="project" value="UniProtKB-SubCell"/>
</dbReference>
<dbReference type="AlphaFoldDB" id="A0A9D1Q6E5"/>
<dbReference type="Proteomes" id="UP000823934">
    <property type="component" value="Unassembled WGS sequence"/>
</dbReference>
<comment type="caution">
    <text evidence="8">The sequence shown here is derived from an EMBL/GenBank/DDBJ whole genome shotgun (WGS) entry which is preliminary data.</text>
</comment>
<evidence type="ECO:0000313" key="8">
    <source>
        <dbReference type="EMBL" id="HIW06462.1"/>
    </source>
</evidence>
<accession>A0A9D1Q6E5</accession>
<dbReference type="EMBL" id="DXHP01000087">
    <property type="protein sequence ID" value="HIW06462.1"/>
    <property type="molecule type" value="Genomic_DNA"/>
</dbReference>
<evidence type="ECO:0000256" key="2">
    <source>
        <dbReference type="ARBA" id="ARBA00022448"/>
    </source>
</evidence>
<keyword evidence="5 7" id="KW-1133">Transmembrane helix</keyword>
<keyword evidence="4 7" id="KW-0812">Transmembrane</keyword>
<proteinExistence type="predicted"/>
<comment type="subcellular location">
    <subcellularLocation>
        <location evidence="1">Cell membrane</location>
        <topology evidence="1">Multi-pass membrane protein</topology>
    </subcellularLocation>
</comment>
<feature type="transmembrane region" description="Helical" evidence="7">
    <location>
        <begin position="239"/>
        <end position="262"/>
    </location>
</feature>
<name>A0A9D1Q6E5_9GAMM</name>
<reference evidence="8" key="1">
    <citation type="journal article" date="2021" name="PeerJ">
        <title>Extensive microbial diversity within the chicken gut microbiome revealed by metagenomics and culture.</title>
        <authorList>
            <person name="Gilroy R."/>
            <person name="Ravi A."/>
            <person name="Getino M."/>
            <person name="Pursley I."/>
            <person name="Horton D.L."/>
            <person name="Alikhan N.F."/>
            <person name="Baker D."/>
            <person name="Gharbi K."/>
            <person name="Hall N."/>
            <person name="Watson M."/>
            <person name="Adriaenssens E.M."/>
            <person name="Foster-Nyarko E."/>
            <person name="Jarju S."/>
            <person name="Secka A."/>
            <person name="Antonio M."/>
            <person name="Oren A."/>
            <person name="Chaudhuri R.R."/>
            <person name="La Ragione R."/>
            <person name="Hildebrand F."/>
            <person name="Pallen M.J."/>
        </authorList>
    </citation>
    <scope>NUCLEOTIDE SEQUENCE</scope>
    <source>
        <strain evidence="8">CHK160-9182</strain>
    </source>
</reference>
<feature type="transmembrane region" description="Helical" evidence="7">
    <location>
        <begin position="117"/>
        <end position="139"/>
    </location>
</feature>
<dbReference type="PANTHER" id="PTHR42770">
    <property type="entry name" value="AMINO ACID TRANSPORTER-RELATED"/>
    <property type="match status" value="1"/>
</dbReference>
<feature type="transmembrane region" description="Helical" evidence="7">
    <location>
        <begin position="409"/>
        <end position="431"/>
    </location>
</feature>
<keyword evidence="3" id="KW-1003">Cell membrane</keyword>
<dbReference type="InterPro" id="IPR002293">
    <property type="entry name" value="AA/rel_permease1"/>
</dbReference>
<evidence type="ECO:0000256" key="5">
    <source>
        <dbReference type="ARBA" id="ARBA00022989"/>
    </source>
</evidence>
<evidence type="ECO:0000256" key="3">
    <source>
        <dbReference type="ARBA" id="ARBA00022475"/>
    </source>
</evidence>
<dbReference type="PANTHER" id="PTHR42770:SF15">
    <property type="entry name" value="GLUTAMATE_GAMMA-AMINOBUTYRATE ANTIPORTER-RELATED"/>
    <property type="match status" value="1"/>
</dbReference>
<sequence>MKLKKMSSWTLAIMTVAAVCSLKGLPMIAKEGTEMFFYLGFSVLLFLLPASLVAAELGSAFSSKKGGVYTWVSAAFGTKLGFTAIWLQWMQNVVWYPTVLAFGAAALAYFIGKPELANNGIYTGTIIIVFYWLATIASLRGTGFASRITAIGTILGTLLPGILIAVLGLFWLLGDNPNYMFEMHTVKESSGAHARLSPHITDLSSLAFLGAIVLLFAGVEVQAVHASELKNPKRDYPKAIFLAAFIILIVFILGSSALAIMIPNSEIDLNQGLMQAFDAALTHFNLHWLLVPLGLFIAFGALASVMSWISGPSTGLLQTAQEGEIPPFLARTNKQGVQQNILIIQGLIVTILSSLYFILKDVSVAFFLLSAMTITLYVVMYILMYLTGIKLRYTEPDLPRAYKVPGGNIGMIIVAVTGLIGATFAFIVSFVPPNQLPIGNPTQYIGIVTGGFIVFCTIPFVIQALKKPSWKAAL</sequence>
<dbReference type="Pfam" id="PF13520">
    <property type="entry name" value="AA_permease_2"/>
    <property type="match status" value="1"/>
</dbReference>
<protein>
    <submittedName>
        <fullName evidence="8">APC family permease</fullName>
    </submittedName>
</protein>
<dbReference type="Gene3D" id="1.20.1740.10">
    <property type="entry name" value="Amino acid/polyamine transporter I"/>
    <property type="match status" value="1"/>
</dbReference>
<feature type="transmembrane region" description="Helical" evidence="7">
    <location>
        <begin position="37"/>
        <end position="62"/>
    </location>
</feature>
<feature type="transmembrane region" description="Helical" evidence="7">
    <location>
        <begin position="94"/>
        <end position="111"/>
    </location>
</feature>
<gene>
    <name evidence="8" type="ORF">H9889_03935</name>
</gene>
<evidence type="ECO:0000256" key="7">
    <source>
        <dbReference type="SAM" id="Phobius"/>
    </source>
</evidence>
<feature type="transmembrane region" description="Helical" evidence="7">
    <location>
        <begin position="341"/>
        <end position="359"/>
    </location>
</feature>
<feature type="transmembrane region" description="Helical" evidence="7">
    <location>
        <begin position="68"/>
        <end position="87"/>
    </location>
</feature>
<feature type="transmembrane region" description="Helical" evidence="7">
    <location>
        <begin position="6"/>
        <end position="25"/>
    </location>
</feature>
<evidence type="ECO:0000256" key="4">
    <source>
        <dbReference type="ARBA" id="ARBA00022692"/>
    </source>
</evidence>
<evidence type="ECO:0000313" key="9">
    <source>
        <dbReference type="Proteomes" id="UP000823934"/>
    </source>
</evidence>
<feature type="transmembrane region" description="Helical" evidence="7">
    <location>
        <begin position="206"/>
        <end position="227"/>
    </location>
</feature>
<feature type="transmembrane region" description="Helical" evidence="7">
    <location>
        <begin position="286"/>
        <end position="309"/>
    </location>
</feature>
<dbReference type="InterPro" id="IPR050367">
    <property type="entry name" value="APC_superfamily"/>
</dbReference>